<keyword evidence="2" id="KW-1185">Reference proteome</keyword>
<dbReference type="Gene3D" id="3.40.630.30">
    <property type="match status" value="1"/>
</dbReference>
<accession>A0ABW4JIG4</accession>
<sequence>MTNQSIRELRPDDDFHAIAQLQKATFTRIRSQIRKRDDVNKMDTAESLQQTFFPVGSISPHKGFVALDDDNTIVAMMSVHISATSKNGYIQFGVEAGREPILGQLLTRCSDAVRQTGGSKLYRITYLYPGQIRNAEISFWESFGFVSDDYYFAQMHMKLEEWTLPEDLDVSGVEPVKDEEMNDIYKMLKEDGEDFLADRYREAFTEQTPDHVVLMLKDGDVDVVGAAYYQVSPSIHPSFGALTARAFGVHFRPNASLSQKEQRRYLQAVIASMKQLGVDFTFGRFSSRNFATIVQLVAEGFEYGSLAELRLVKSV</sequence>
<dbReference type="EMBL" id="JBHUCX010000029">
    <property type="protein sequence ID" value="MFD1675516.1"/>
    <property type="molecule type" value="Genomic_DNA"/>
</dbReference>
<reference evidence="2" key="1">
    <citation type="journal article" date="2019" name="Int. J. Syst. Evol. Microbiol.">
        <title>The Global Catalogue of Microorganisms (GCM) 10K type strain sequencing project: providing services to taxonomists for standard genome sequencing and annotation.</title>
        <authorList>
            <consortium name="The Broad Institute Genomics Platform"/>
            <consortium name="The Broad Institute Genome Sequencing Center for Infectious Disease"/>
            <person name="Wu L."/>
            <person name="Ma J."/>
        </authorList>
    </citation>
    <scope>NUCLEOTIDE SEQUENCE [LARGE SCALE GENOMIC DNA]</scope>
    <source>
        <strain evidence="2">CGMCC 1.12286</strain>
    </source>
</reference>
<evidence type="ECO:0000313" key="2">
    <source>
        <dbReference type="Proteomes" id="UP001597079"/>
    </source>
</evidence>
<evidence type="ECO:0000313" key="1">
    <source>
        <dbReference type="EMBL" id="MFD1675516.1"/>
    </source>
</evidence>
<proteinExistence type="predicted"/>
<protein>
    <recommendedName>
        <fullName evidence="3">GNAT family N-acetyltransferase</fullName>
    </recommendedName>
</protein>
<organism evidence="1 2">
    <name type="scientific">Alicyclobacillus fodiniaquatilis</name>
    <dbReference type="NCBI Taxonomy" id="1661150"/>
    <lineage>
        <taxon>Bacteria</taxon>
        <taxon>Bacillati</taxon>
        <taxon>Bacillota</taxon>
        <taxon>Bacilli</taxon>
        <taxon>Bacillales</taxon>
        <taxon>Alicyclobacillaceae</taxon>
        <taxon>Alicyclobacillus</taxon>
    </lineage>
</organism>
<name>A0ABW4JIG4_9BACL</name>
<dbReference type="RefSeq" id="WP_377943396.1">
    <property type="nucleotide sequence ID" value="NZ_JBHUCX010000029.1"/>
</dbReference>
<dbReference type="InterPro" id="IPR016181">
    <property type="entry name" value="Acyl_CoA_acyltransferase"/>
</dbReference>
<dbReference type="Proteomes" id="UP001597079">
    <property type="component" value="Unassembled WGS sequence"/>
</dbReference>
<gene>
    <name evidence="1" type="ORF">ACFSB2_12510</name>
</gene>
<dbReference type="SUPFAM" id="SSF55729">
    <property type="entry name" value="Acyl-CoA N-acyltransferases (Nat)"/>
    <property type="match status" value="1"/>
</dbReference>
<comment type="caution">
    <text evidence="1">The sequence shown here is derived from an EMBL/GenBank/DDBJ whole genome shotgun (WGS) entry which is preliminary data.</text>
</comment>
<evidence type="ECO:0008006" key="3">
    <source>
        <dbReference type="Google" id="ProtNLM"/>
    </source>
</evidence>